<dbReference type="Pfam" id="PF00024">
    <property type="entry name" value="PAN_1"/>
    <property type="match status" value="1"/>
</dbReference>
<dbReference type="Gene3D" id="2.90.10.10">
    <property type="entry name" value="Bulb-type lectin domain"/>
    <property type="match status" value="2"/>
</dbReference>
<evidence type="ECO:0000256" key="1">
    <source>
        <dbReference type="SAM" id="Coils"/>
    </source>
</evidence>
<keyword evidence="1" id="KW-0175">Coiled coil</keyword>
<protein>
    <recommendedName>
        <fullName evidence="2">Apple domain-containing protein</fullName>
    </recommendedName>
</protein>
<dbReference type="EMBL" id="MN739669">
    <property type="protein sequence ID" value="QHT19738.1"/>
    <property type="molecule type" value="Genomic_DNA"/>
</dbReference>
<accession>A0A6C0DTD3</accession>
<dbReference type="InterPro" id="IPR036426">
    <property type="entry name" value="Bulb-type_lectin_dom_sf"/>
</dbReference>
<dbReference type="InterPro" id="IPR003609">
    <property type="entry name" value="Pan_app"/>
</dbReference>
<evidence type="ECO:0000313" key="3">
    <source>
        <dbReference type="EMBL" id="QHT19738.1"/>
    </source>
</evidence>
<dbReference type="SUPFAM" id="SSF51110">
    <property type="entry name" value="alpha-D-mannose-specific plant lectins"/>
    <property type="match status" value="1"/>
</dbReference>
<evidence type="ECO:0000259" key="2">
    <source>
        <dbReference type="Pfam" id="PF00024"/>
    </source>
</evidence>
<organism evidence="3">
    <name type="scientific">viral metagenome</name>
    <dbReference type="NCBI Taxonomy" id="1070528"/>
    <lineage>
        <taxon>unclassified sequences</taxon>
        <taxon>metagenomes</taxon>
        <taxon>organismal metagenomes</taxon>
    </lineage>
</organism>
<feature type="domain" description="Apple" evidence="2">
    <location>
        <begin position="742"/>
        <end position="797"/>
    </location>
</feature>
<proteinExistence type="predicted"/>
<dbReference type="Gene3D" id="3.50.4.10">
    <property type="entry name" value="Hepatocyte Growth Factor"/>
    <property type="match status" value="1"/>
</dbReference>
<reference evidence="3" key="1">
    <citation type="journal article" date="2020" name="Nature">
        <title>Giant virus diversity and host interactions through global metagenomics.</title>
        <authorList>
            <person name="Schulz F."/>
            <person name="Roux S."/>
            <person name="Paez-Espino D."/>
            <person name="Jungbluth S."/>
            <person name="Walsh D.A."/>
            <person name="Denef V.J."/>
            <person name="McMahon K.D."/>
            <person name="Konstantinidis K.T."/>
            <person name="Eloe-Fadrosh E.A."/>
            <person name="Kyrpides N.C."/>
            <person name="Woyke T."/>
        </authorList>
    </citation>
    <scope>NUCLEOTIDE SEQUENCE</scope>
    <source>
        <strain evidence="3">GVMAG-M-3300023174-5</strain>
    </source>
</reference>
<name>A0A6C0DTD3_9ZZZZ</name>
<sequence length="963" mass="103150">MTTLIDNILDSVKPQDSEINKALKQGKEFKKYQKKITRSLNSKIVEGFSTQPTHYAEKSQNVLDQNKLNAAEVAELEELKKQYNFLQTRVQELQKHEMGTTQTYLDITNPNNKYHNNNINFTQGPGWAYVTNKGTAKAIVNNDILSSISGQNGCPSNIINVSSSGPNYTTPGHTLELSPPVITGTPIQKNQSCGNEGNNVYVNAILPASTQANYTGCYTDNLSAPTMTFIGGAPAPQASIVNGNFSQPAIGNNSYQYITSQSKIPGWNFNAVLVNNSGAWGYPVPYPSGNQCACIQTTQSMSQTLNLGAGSYTLTFFAVGRNCCDGSGQSNPVNIQLNGTTFYSVQPPVSKWTNYSTTFNVTTTGNNVLSFVGTWSAGDRSTAFQNISISGGANSAGSYTYSMCKEAAISGGYRYFALQNVNTQTSKGYCAVSNNSVGATSNGISYVVSGGFALWASGTYGKSGCSAILTTQGALSVVQNGTSIFATPNSNSNPSNYLGCYGDGPNRAMPLYNGGSQQYSYAQCQAIAQQTKSAYFGLQNSSSGTNAQCALSNNLGQTMGYGKAGNCTRIGDGTYSGGGWSNAVYNNSQPTSNYFLILQDDGNLCIYRGSGPNDNQGYIWCAMTNGKQQKPNPQYTASKGKYGRNYITSGATLAVGDFVGSNDGSTYLIMQGDGNLVLYTSENTLNCNFMADNNIGGGVGANALYDLGKTGFPSNVGKIGFVDDDGNLSEYPSSMKGMSTSYIKFPNSDSPGNDLGGITNSTKTNCETKCNSMDNCAGYVFDNRNNVCYPKNKNMYPVGSKNPLNNVDLYIRQPSITTFPGSSKTTSYVDSIRWQNYKNTGKPVSSTTFGTSGIVNSAQRQALDQLTGRLNLLASQITEKTNSLLSKNIKVNDQLSSNKTNFTNSATDFNAITSMDQSGQLHNINEIVKDSDIVVLQENSRYLVWSILAVGVVSLSLNILKKD</sequence>
<dbReference type="AlphaFoldDB" id="A0A6C0DTD3"/>
<feature type="coiled-coil region" evidence="1">
    <location>
        <begin position="69"/>
        <end position="96"/>
    </location>
</feature>